<evidence type="ECO:0000313" key="1">
    <source>
        <dbReference type="EMBL" id="KAI0047128.1"/>
    </source>
</evidence>
<dbReference type="EMBL" id="MU275910">
    <property type="protein sequence ID" value="KAI0047128.1"/>
    <property type="molecule type" value="Genomic_DNA"/>
</dbReference>
<reference evidence="1" key="2">
    <citation type="journal article" date="2022" name="New Phytol.">
        <title>Evolutionary transition to the ectomycorrhizal habit in the genomes of a hyperdiverse lineage of mushroom-forming fungi.</title>
        <authorList>
            <person name="Looney B."/>
            <person name="Miyauchi S."/>
            <person name="Morin E."/>
            <person name="Drula E."/>
            <person name="Courty P.E."/>
            <person name="Kohler A."/>
            <person name="Kuo A."/>
            <person name="LaButti K."/>
            <person name="Pangilinan J."/>
            <person name="Lipzen A."/>
            <person name="Riley R."/>
            <person name="Andreopoulos W."/>
            <person name="He G."/>
            <person name="Johnson J."/>
            <person name="Nolan M."/>
            <person name="Tritt A."/>
            <person name="Barry K.W."/>
            <person name="Grigoriev I.V."/>
            <person name="Nagy L.G."/>
            <person name="Hibbett D."/>
            <person name="Henrissat B."/>
            <person name="Matheny P.B."/>
            <person name="Labbe J."/>
            <person name="Martin F.M."/>
        </authorList>
    </citation>
    <scope>NUCLEOTIDE SEQUENCE</scope>
    <source>
        <strain evidence="1">FP105234-sp</strain>
    </source>
</reference>
<gene>
    <name evidence="1" type="ORF">FA95DRAFT_1492900</name>
</gene>
<protein>
    <submittedName>
        <fullName evidence="1">Cysteine proteinase</fullName>
    </submittedName>
</protein>
<proteinExistence type="predicted"/>
<evidence type="ECO:0000313" key="2">
    <source>
        <dbReference type="Proteomes" id="UP000814033"/>
    </source>
</evidence>
<reference evidence="1" key="1">
    <citation type="submission" date="2021-02" db="EMBL/GenBank/DDBJ databases">
        <authorList>
            <consortium name="DOE Joint Genome Institute"/>
            <person name="Ahrendt S."/>
            <person name="Looney B.P."/>
            <person name="Miyauchi S."/>
            <person name="Morin E."/>
            <person name="Drula E."/>
            <person name="Courty P.E."/>
            <person name="Chicoki N."/>
            <person name="Fauchery L."/>
            <person name="Kohler A."/>
            <person name="Kuo A."/>
            <person name="Labutti K."/>
            <person name="Pangilinan J."/>
            <person name="Lipzen A."/>
            <person name="Riley R."/>
            <person name="Andreopoulos W."/>
            <person name="He G."/>
            <person name="Johnson J."/>
            <person name="Barry K.W."/>
            <person name="Grigoriev I.V."/>
            <person name="Nagy L."/>
            <person name="Hibbett D."/>
            <person name="Henrissat B."/>
            <person name="Matheny P.B."/>
            <person name="Labbe J."/>
            <person name="Martin F."/>
        </authorList>
    </citation>
    <scope>NUCLEOTIDE SEQUENCE</scope>
    <source>
        <strain evidence="1">FP105234-sp</strain>
    </source>
</reference>
<dbReference type="Proteomes" id="UP000814033">
    <property type="component" value="Unassembled WGS sequence"/>
</dbReference>
<sequence length="1335" mass="147914">MDTATSSSSQKRAASEDPHASQDGHASLTTRSPRLQSIDAPSIADPSENDIDAYMATQDEVEALTSAFLPVAPATSGPPLSPEQKLSFIEDLRKRPMHEGETWYLVSKAWYRRWQKAMTGEQDKEGGVHEVDLGPVDNEPLLDAYGQLASNPIEGVDVEFVPLPAWEHFVQWYGPTEPIPRKVITRGAQRETAIELFPPSFRVFRLIDGAVAVGSTEFVIHASATTLVKDLLRDLANKVEPNCVDDYRVWKIEVEGLSGTDYPSSKLLQEGASILSSSEQTLTDALIENGDGFVVEFAKDGKWMVDIPPAQALNGNGPTLIPDSNVPPPLFSQGNDFFNKLSRSTSTSTSTAVIPKPGPSSSIPSSSMLLKPASSGFGYARSKPSIDPGTLGLGNMGNTCFMNSALQCLVHTPELAEYFLTGVFNEELNPDNPLGMHGQIAESFGALLKRIWSETSPSTSYSPREFKSVLQRFAPQFSGYQQHDSQELVAFLLDGLHEDLNRVLKKPYVEKPDWEGGGDVELIKLARASWEGYMKRNDSVIVDLFQGQYRSTLVCPECSKVSITFDPFMYLTLPLPVQKKWRHTIYYVPWDTNKRHVKVPIEIGRDASFKDLRHLLGRWMDADPDNLLTLEIFSHRFYKNLDDSVMCGEMSDGDTIVCYELPCHAQQSRTYNAKKTAADPFIIPVYLSSDSPNARPSGFNRSANLFGYPFVIAVGQEDARSVQRMQELVLGQLERWTLNAQDLWSWEAPDAGMKAVQIPIVGSGVPDTVTEITENGDVVQVEIPEEGDIVDAKSMVLADSDDEDLPTAPAPVRNSQPRRVGPKSDVFNFRLQTNHKDFGSGMVSFGANSQRYEAWDSRQEEADTKPILLRPDDAFYLEFDENMKAYFFGDETSRVDHARFMTWETFEHPEYAEAVRAAATKKTTGISLQDCLDEFTKEEQLGEDDLWYCPSCKKHQQATKKFDLWSVPDVLVVHLKRFSNSRALRDKIETFVDFPTKGLDLTSMAQEREIAKQLQKQGMDVSTLGLGDLNEPLLYDLYGVDEHLGGLGGGHYRAYAYNHVTDQWYHFDDSFVTKSNPESAVNANAYLLFYKRRTSRPLGGKTHIKVEAARLKTEAAPVSAVPTPPNVGLQLPTPPNEPAPPAFQMALGEREPRVATPSTMYTLSDTWHTPQSGSSSQSTSPPPLDEGDPPSFEDAQYDSVLQSTLDPLALSSQQFDFPDPSSKASPTSSNEVELDSEDEGKGRMTTWETDMYDERMAPVLPMQRGDDDLYLDTPVSMGEPISLSDDVDSISQNGLVVPITVDLAVVEGPSAEATRSALAQISREVTSTDLSTDMT</sequence>
<comment type="caution">
    <text evidence="1">The sequence shown here is derived from an EMBL/GenBank/DDBJ whole genome shotgun (WGS) entry which is preliminary data.</text>
</comment>
<organism evidence="1 2">
    <name type="scientific">Auriscalpium vulgare</name>
    <dbReference type="NCBI Taxonomy" id="40419"/>
    <lineage>
        <taxon>Eukaryota</taxon>
        <taxon>Fungi</taxon>
        <taxon>Dikarya</taxon>
        <taxon>Basidiomycota</taxon>
        <taxon>Agaricomycotina</taxon>
        <taxon>Agaricomycetes</taxon>
        <taxon>Russulales</taxon>
        <taxon>Auriscalpiaceae</taxon>
        <taxon>Auriscalpium</taxon>
    </lineage>
</organism>
<accession>A0ACB8RSP8</accession>
<name>A0ACB8RSP8_9AGAM</name>
<keyword evidence="2" id="KW-1185">Reference proteome</keyword>